<keyword evidence="1" id="KW-0472">Membrane</keyword>
<accession>Q220K7</accession>
<evidence type="ECO:0000259" key="2">
    <source>
        <dbReference type="Pfam" id="PF07811"/>
    </source>
</evidence>
<dbReference type="OrthoDB" id="7026216at2"/>
<dbReference type="STRING" id="338969.Rfer_0796"/>
<evidence type="ECO:0000256" key="1">
    <source>
        <dbReference type="SAM" id="Phobius"/>
    </source>
</evidence>
<feature type="domain" description="TadE-like" evidence="2">
    <location>
        <begin position="13"/>
        <end position="56"/>
    </location>
</feature>
<dbReference type="AlphaFoldDB" id="Q220K7"/>
<dbReference type="EMBL" id="CP000267">
    <property type="protein sequence ID" value="ABD68546.1"/>
    <property type="molecule type" value="Genomic_DNA"/>
</dbReference>
<organism evidence="3 4">
    <name type="scientific">Albidiferax ferrireducens (strain ATCC BAA-621 / DSM 15236 / T118)</name>
    <name type="common">Rhodoferax ferrireducens</name>
    <dbReference type="NCBI Taxonomy" id="338969"/>
    <lineage>
        <taxon>Bacteria</taxon>
        <taxon>Pseudomonadati</taxon>
        <taxon>Pseudomonadota</taxon>
        <taxon>Betaproteobacteria</taxon>
        <taxon>Burkholderiales</taxon>
        <taxon>Comamonadaceae</taxon>
        <taxon>Rhodoferax</taxon>
    </lineage>
</organism>
<evidence type="ECO:0000313" key="3">
    <source>
        <dbReference type="EMBL" id="ABD68546.1"/>
    </source>
</evidence>
<keyword evidence="1" id="KW-0812">Transmembrane</keyword>
<name>Q220K7_ALBFT</name>
<keyword evidence="4" id="KW-1185">Reference proteome</keyword>
<feature type="transmembrane region" description="Helical" evidence="1">
    <location>
        <begin position="12"/>
        <end position="32"/>
    </location>
</feature>
<keyword evidence="1" id="KW-1133">Transmembrane helix</keyword>
<sequence>MKKRTLRHSFQRGVAAVEFAILLQLVLVPMILGTTELGHAIYSFNTLDKTVRDAGRHLSQHGPGDATIAAEAKCLAVYGTTDCSGSPVAPGLTTAMVSICDASLCPGTHANQSTGLGSINLVTVSIPSYAFDSLFKFVIPNDFSFNNISVTLRAQL</sequence>
<gene>
    <name evidence="3" type="ordered locus">Rfer_0796</name>
</gene>
<dbReference type="Proteomes" id="UP000008332">
    <property type="component" value="Chromosome"/>
</dbReference>
<dbReference type="InterPro" id="IPR012495">
    <property type="entry name" value="TadE-like_dom"/>
</dbReference>
<dbReference type="KEGG" id="rfr:Rfer_0796"/>
<dbReference type="RefSeq" id="WP_011463119.1">
    <property type="nucleotide sequence ID" value="NC_007908.1"/>
</dbReference>
<dbReference type="Pfam" id="PF07811">
    <property type="entry name" value="TadE"/>
    <property type="match status" value="1"/>
</dbReference>
<proteinExistence type="predicted"/>
<dbReference type="HOGENOM" id="CLU_126620_0_0_4"/>
<reference evidence="4" key="1">
    <citation type="submission" date="2006-02" db="EMBL/GenBank/DDBJ databases">
        <title>Complete sequence of chromosome of Rhodoferax ferrireducens DSM 15236.</title>
        <authorList>
            <person name="Copeland A."/>
            <person name="Lucas S."/>
            <person name="Lapidus A."/>
            <person name="Barry K."/>
            <person name="Detter J.C."/>
            <person name="Glavina del Rio T."/>
            <person name="Hammon N."/>
            <person name="Israni S."/>
            <person name="Pitluck S."/>
            <person name="Brettin T."/>
            <person name="Bruce D."/>
            <person name="Han C."/>
            <person name="Tapia R."/>
            <person name="Gilna P."/>
            <person name="Kiss H."/>
            <person name="Schmutz J."/>
            <person name="Larimer F."/>
            <person name="Land M."/>
            <person name="Kyrpides N."/>
            <person name="Ivanova N."/>
            <person name="Richardson P."/>
        </authorList>
    </citation>
    <scope>NUCLEOTIDE SEQUENCE [LARGE SCALE GENOMIC DNA]</scope>
    <source>
        <strain evidence="4">ATCC BAA-621 / DSM 15236 / T118</strain>
    </source>
</reference>
<protein>
    <submittedName>
        <fullName evidence="3">TadE-like</fullName>
    </submittedName>
</protein>
<evidence type="ECO:0000313" key="4">
    <source>
        <dbReference type="Proteomes" id="UP000008332"/>
    </source>
</evidence>
<dbReference type="eggNOG" id="COG4961">
    <property type="taxonomic scope" value="Bacteria"/>
</dbReference>